<feature type="region of interest" description="Disordered" evidence="1">
    <location>
        <begin position="1"/>
        <end position="40"/>
    </location>
</feature>
<sequence length="251" mass="26254">MDGEPDPTLSGPGPGGETPDDSNAAWRRPGAADVSPPPQAISVAVTDPPVAKKGLVGRVTAAVRSWWNGLEILQMWHVVAIATIVATAGFGGLDTVDKVPKTFEPGKPFDNNQLTLNIARASLVNEIRVGRTLIAPAQAGRSYLGVIATVTNDGTLPANVADQFALNGVRGAKPIGGYRIDDGTMLIRLQPGLTEKLAVVWNIPADAVHPGDAVQVRIPYRALKSGFIIYGMGWTDTVESAVATVPVGVPQ</sequence>
<gene>
    <name evidence="2" type="ORF">DE4585_03808</name>
</gene>
<protein>
    <submittedName>
        <fullName evidence="2">Uncharacterized protein</fullName>
    </submittedName>
</protein>
<name>A0A4V3HYJ3_9MYCO</name>
<proteinExistence type="predicted"/>
<dbReference type="AlphaFoldDB" id="A0A4V3HYJ3"/>
<evidence type="ECO:0000313" key="2">
    <source>
        <dbReference type="EMBL" id="TDZ80058.1"/>
    </source>
</evidence>
<dbReference type="EMBL" id="PECH01000008">
    <property type="protein sequence ID" value="TDZ80058.1"/>
    <property type="molecule type" value="Genomic_DNA"/>
</dbReference>
<accession>A0A4V3HYJ3</accession>
<evidence type="ECO:0000313" key="3">
    <source>
        <dbReference type="Proteomes" id="UP000295117"/>
    </source>
</evidence>
<evidence type="ECO:0000256" key="1">
    <source>
        <dbReference type="SAM" id="MobiDB-lite"/>
    </source>
</evidence>
<comment type="caution">
    <text evidence="2">The sequence shown here is derived from an EMBL/GenBank/DDBJ whole genome shotgun (WGS) entry which is preliminary data.</text>
</comment>
<dbReference type="Proteomes" id="UP000295117">
    <property type="component" value="Unassembled WGS sequence"/>
</dbReference>
<reference evidence="2 3" key="1">
    <citation type="journal article" date="2019" name="Sci. Rep.">
        <title>Extended insight into the Mycobacterium chelonae-abscessus complex through whole genome sequencing of Mycobacterium salmoniphilum outbreak and Mycobacterium salmoniphilum-like strains.</title>
        <authorList>
            <person name="Behra P.R.K."/>
            <person name="Das S."/>
            <person name="Pettersson B.M.F."/>
            <person name="Shirreff L."/>
            <person name="DuCote T."/>
            <person name="Jacobsson K.G."/>
            <person name="Ennis D.G."/>
            <person name="Kirsebom L.A."/>
        </authorList>
    </citation>
    <scope>NUCLEOTIDE SEQUENCE [LARGE SCALE GENOMIC DNA]</scope>
    <source>
        <strain evidence="2 3">DE 4585</strain>
    </source>
</reference>
<dbReference type="RefSeq" id="WP_134072573.1">
    <property type="nucleotide sequence ID" value="NZ_PECH01000008.1"/>
</dbReference>
<organism evidence="2 3">
    <name type="scientific">Mycobacteroides salmoniphilum</name>
    <dbReference type="NCBI Taxonomy" id="404941"/>
    <lineage>
        <taxon>Bacteria</taxon>
        <taxon>Bacillati</taxon>
        <taxon>Actinomycetota</taxon>
        <taxon>Actinomycetes</taxon>
        <taxon>Mycobacteriales</taxon>
        <taxon>Mycobacteriaceae</taxon>
        <taxon>Mycobacteroides</taxon>
    </lineage>
</organism>